<dbReference type="EMBL" id="JAVRRJ010000001">
    <property type="protein sequence ID" value="KAK5091200.1"/>
    <property type="molecule type" value="Genomic_DNA"/>
</dbReference>
<proteinExistence type="predicted"/>
<feature type="chain" id="PRO_5042916112" evidence="2">
    <location>
        <begin position="16"/>
        <end position="148"/>
    </location>
</feature>
<name>A0AAN7YAH5_9EURO</name>
<organism evidence="3 4">
    <name type="scientific">Lithohypha guttulata</name>
    <dbReference type="NCBI Taxonomy" id="1690604"/>
    <lineage>
        <taxon>Eukaryota</taxon>
        <taxon>Fungi</taxon>
        <taxon>Dikarya</taxon>
        <taxon>Ascomycota</taxon>
        <taxon>Pezizomycotina</taxon>
        <taxon>Eurotiomycetes</taxon>
        <taxon>Chaetothyriomycetidae</taxon>
        <taxon>Chaetothyriales</taxon>
        <taxon>Trichomeriaceae</taxon>
        <taxon>Lithohypha</taxon>
    </lineage>
</organism>
<keyword evidence="4" id="KW-1185">Reference proteome</keyword>
<reference evidence="3 4" key="1">
    <citation type="submission" date="2023-08" db="EMBL/GenBank/DDBJ databases">
        <title>Black Yeasts Isolated from many extreme environments.</title>
        <authorList>
            <person name="Coleine C."/>
            <person name="Stajich J.E."/>
            <person name="Selbmann L."/>
        </authorList>
    </citation>
    <scope>NUCLEOTIDE SEQUENCE [LARGE SCALE GENOMIC DNA]</scope>
    <source>
        <strain evidence="3 4">CCFEE 5910</strain>
    </source>
</reference>
<sequence>MAGVMFALYTATLFAFTINFNKPPIASNTTTDEENQPSFTADISRNDSPTIQPGTARPPSVTQSLRVNTLPKDFEPKPQAQEHYLTPQQAAEAGIEPPTPIMKVQAIEKENGKEKSLEGEDKGKTAPQEESAVDDASISPIEESEKRI</sequence>
<evidence type="ECO:0000313" key="3">
    <source>
        <dbReference type="EMBL" id="KAK5091200.1"/>
    </source>
</evidence>
<dbReference type="Proteomes" id="UP001309876">
    <property type="component" value="Unassembled WGS sequence"/>
</dbReference>
<protein>
    <submittedName>
        <fullName evidence="3">Uncharacterized protein</fullName>
    </submittedName>
</protein>
<dbReference type="AlphaFoldDB" id="A0AAN7YAH5"/>
<comment type="caution">
    <text evidence="3">The sequence shown here is derived from an EMBL/GenBank/DDBJ whole genome shotgun (WGS) entry which is preliminary data.</text>
</comment>
<accession>A0AAN7YAH5</accession>
<feature type="region of interest" description="Disordered" evidence="1">
    <location>
        <begin position="27"/>
        <end position="148"/>
    </location>
</feature>
<keyword evidence="2" id="KW-0732">Signal</keyword>
<feature type="compositionally biased region" description="Basic and acidic residues" evidence="1">
    <location>
        <begin position="106"/>
        <end position="124"/>
    </location>
</feature>
<evidence type="ECO:0000256" key="1">
    <source>
        <dbReference type="SAM" id="MobiDB-lite"/>
    </source>
</evidence>
<gene>
    <name evidence="3" type="ORF">LTR05_001380</name>
</gene>
<feature type="compositionally biased region" description="Polar residues" evidence="1">
    <location>
        <begin position="27"/>
        <end position="53"/>
    </location>
</feature>
<feature type="signal peptide" evidence="2">
    <location>
        <begin position="1"/>
        <end position="15"/>
    </location>
</feature>
<evidence type="ECO:0000313" key="4">
    <source>
        <dbReference type="Proteomes" id="UP001309876"/>
    </source>
</evidence>
<evidence type="ECO:0000256" key="2">
    <source>
        <dbReference type="SAM" id="SignalP"/>
    </source>
</evidence>